<comment type="caution">
    <text evidence="3">The sequence shown here is derived from an EMBL/GenBank/DDBJ whole genome shotgun (WGS) entry which is preliminary data.</text>
</comment>
<name>L9WB99_9EURY</name>
<accession>L9WB99</accession>
<keyword evidence="4" id="KW-1185">Reference proteome</keyword>
<dbReference type="InterPro" id="IPR015943">
    <property type="entry name" value="WD40/YVTN_repeat-like_dom_sf"/>
</dbReference>
<dbReference type="InterPro" id="IPR018391">
    <property type="entry name" value="PQQ_b-propeller_rpt"/>
</dbReference>
<evidence type="ECO:0000313" key="3">
    <source>
        <dbReference type="EMBL" id="ELY46749.1"/>
    </source>
</evidence>
<evidence type="ECO:0000256" key="1">
    <source>
        <dbReference type="SAM" id="MobiDB-lite"/>
    </source>
</evidence>
<dbReference type="STRING" id="1230460.C495_06563"/>
<dbReference type="InterPro" id="IPR002372">
    <property type="entry name" value="PQQ_rpt_dom"/>
</dbReference>
<dbReference type="OrthoDB" id="145878at2157"/>
<dbReference type="InterPro" id="IPR011047">
    <property type="entry name" value="Quinoprotein_ADH-like_sf"/>
</dbReference>
<protein>
    <submittedName>
        <fullName evidence="3">Pyrrolo-quinoline quinone</fullName>
    </submittedName>
</protein>
<dbReference type="EMBL" id="AOHX01000029">
    <property type="protein sequence ID" value="ELY46749.1"/>
    <property type="molecule type" value="Genomic_DNA"/>
</dbReference>
<dbReference type="PANTHER" id="PTHR34512:SF30">
    <property type="entry name" value="OUTER MEMBRANE PROTEIN ASSEMBLY FACTOR BAMB"/>
    <property type="match status" value="1"/>
</dbReference>
<gene>
    <name evidence="3" type="ORF">C495_06563</name>
</gene>
<dbReference type="SUPFAM" id="SSF50998">
    <property type="entry name" value="Quinoprotein alcohol dehydrogenase-like"/>
    <property type="match status" value="2"/>
</dbReference>
<feature type="region of interest" description="Disordered" evidence="1">
    <location>
        <begin position="1"/>
        <end position="20"/>
    </location>
</feature>
<sequence length="396" mass="42802">MTDWTQFRGDPQHSGLRRDLEGPRRLDECWTADLVGPAGSPVLDRDTVFVGTSNGNCYAFERDTGRRRWVFETTAVTETAPVVTRDALYLATDEGVVSALEPTTGEQRWRTDIPGALRGSLAMSEGLLYASHTAGLSALEADSGELVWTHETDTPAVGTPALDDERARRQGWGEHTDPDEEIDLLSLDDARMDADDDRTHDGNQVYVGTTDGTVVALEATTGEVCWDAPVGGTVVDGPTIVDDRVYVADDDGTLIAFHTSSGQSWFTYEVQESFTTSPTVLEATDSTFVGADDGYLHVTDTTFGRRKLRGWLFAKKGVALDGPVTSSPVIVGDILCVGDSTGSLYGIDVSDDCDLCWHYGLEDAATGSPAIGERALYVATGERLVCLEWQSGDRMP</sequence>
<dbReference type="PANTHER" id="PTHR34512">
    <property type="entry name" value="CELL SURFACE PROTEIN"/>
    <property type="match status" value="1"/>
</dbReference>
<dbReference type="Proteomes" id="UP000011661">
    <property type="component" value="Unassembled WGS sequence"/>
</dbReference>
<evidence type="ECO:0000313" key="4">
    <source>
        <dbReference type="Proteomes" id="UP000011661"/>
    </source>
</evidence>
<reference evidence="3 4" key="1">
    <citation type="journal article" date="2014" name="PLoS Genet.">
        <title>Phylogenetically driven sequencing of extremely halophilic archaea reveals strategies for static and dynamic osmo-response.</title>
        <authorList>
            <person name="Becker E.A."/>
            <person name="Seitzer P.M."/>
            <person name="Tritt A."/>
            <person name="Larsen D."/>
            <person name="Krusor M."/>
            <person name="Yao A.I."/>
            <person name="Wu D."/>
            <person name="Madern D."/>
            <person name="Eisen J.A."/>
            <person name="Darling A.E."/>
            <person name="Facciotti M.T."/>
        </authorList>
    </citation>
    <scope>NUCLEOTIDE SEQUENCE [LARGE SCALE GENOMIC DNA]</scope>
    <source>
        <strain evidence="3 4">JCM 14089</strain>
    </source>
</reference>
<evidence type="ECO:0000259" key="2">
    <source>
        <dbReference type="Pfam" id="PF13360"/>
    </source>
</evidence>
<feature type="domain" description="Pyrrolo-quinoline quinone repeat" evidence="2">
    <location>
        <begin position="94"/>
        <end position="166"/>
    </location>
</feature>
<organism evidence="3 4">
    <name type="scientific">Natronorubrum sulfidifaciens JCM 14089</name>
    <dbReference type="NCBI Taxonomy" id="1230460"/>
    <lineage>
        <taxon>Archaea</taxon>
        <taxon>Methanobacteriati</taxon>
        <taxon>Methanobacteriota</taxon>
        <taxon>Stenosarchaea group</taxon>
        <taxon>Halobacteria</taxon>
        <taxon>Halobacteriales</taxon>
        <taxon>Natrialbaceae</taxon>
        <taxon>Natronorubrum</taxon>
    </lineage>
</organism>
<dbReference type="Gene3D" id="2.130.10.10">
    <property type="entry name" value="YVTN repeat-like/Quinoprotein amine dehydrogenase"/>
    <property type="match status" value="4"/>
</dbReference>
<dbReference type="RefSeq" id="WP_008161147.1">
    <property type="nucleotide sequence ID" value="NZ_AOHX01000029.1"/>
</dbReference>
<dbReference type="Pfam" id="PF13360">
    <property type="entry name" value="PQQ_2"/>
    <property type="match status" value="2"/>
</dbReference>
<dbReference type="SMART" id="SM00564">
    <property type="entry name" value="PQQ"/>
    <property type="match status" value="6"/>
</dbReference>
<dbReference type="AlphaFoldDB" id="L9WB99"/>
<dbReference type="eggNOG" id="arCOG02482">
    <property type="taxonomic scope" value="Archaea"/>
</dbReference>
<proteinExistence type="predicted"/>
<dbReference type="PATRIC" id="fig|1230460.4.peg.1321"/>
<feature type="domain" description="Pyrrolo-quinoline quinone repeat" evidence="2">
    <location>
        <begin position="199"/>
        <end position="394"/>
    </location>
</feature>